<feature type="chain" id="PRO_5034280200" description="Neuritin" evidence="9">
    <location>
        <begin position="28"/>
        <end position="141"/>
    </location>
</feature>
<accession>A0A8C4SEI4</accession>
<proteinExistence type="inferred from homology"/>
<reference evidence="10" key="2">
    <citation type="submission" date="2025-08" db="UniProtKB">
        <authorList>
            <consortium name="Ensembl"/>
        </authorList>
    </citation>
    <scope>IDENTIFICATION</scope>
</reference>
<keyword evidence="4" id="KW-0336">GPI-anchor</keyword>
<comment type="similarity">
    <text evidence="2">Belongs to the neuritin family.</text>
</comment>
<evidence type="ECO:0000256" key="7">
    <source>
        <dbReference type="ARBA" id="ARBA00023180"/>
    </source>
</evidence>
<dbReference type="InterPro" id="IPR026144">
    <property type="entry name" value="Neuritin_fam"/>
</dbReference>
<comment type="subcellular location">
    <subcellularLocation>
        <location evidence="1">Cell membrane</location>
        <topology evidence="1">Lipid-anchor</topology>
        <topology evidence="1">GPI-anchor</topology>
    </subcellularLocation>
</comment>
<name>A0A8C4SEI4_ERPCA</name>
<keyword evidence="6" id="KW-0472">Membrane</keyword>
<evidence type="ECO:0000256" key="9">
    <source>
        <dbReference type="SAM" id="SignalP"/>
    </source>
</evidence>
<dbReference type="Pfam" id="PF15056">
    <property type="entry name" value="NRN1"/>
    <property type="match status" value="1"/>
</dbReference>
<reference evidence="10" key="1">
    <citation type="submission" date="2021-06" db="EMBL/GenBank/DDBJ databases">
        <authorList>
            <consortium name="Wellcome Sanger Institute Data Sharing"/>
        </authorList>
    </citation>
    <scope>NUCLEOTIDE SEQUENCE [LARGE SCALE GENOMIC DNA]</scope>
</reference>
<evidence type="ECO:0008006" key="12">
    <source>
        <dbReference type="Google" id="ProtNLM"/>
    </source>
</evidence>
<sequence length="141" mass="15342">MGETAAGKAPGSALVLTWVLFTAAVSAEVKCGSIYKGFSDCVLKLGDSMAMYREEDSAEHGLQIICSHWETFHTCATAALSECQEEAGKIWETLKEESKKIRFQGSLFDLCSPNTAPRLMGLIRSGNFLVLFSATLVWLAL</sequence>
<dbReference type="GeneTree" id="ENSGT00530000063853"/>
<dbReference type="Proteomes" id="UP000694620">
    <property type="component" value="Chromosome 10"/>
</dbReference>
<keyword evidence="11" id="KW-1185">Reference proteome</keyword>
<evidence type="ECO:0000256" key="6">
    <source>
        <dbReference type="ARBA" id="ARBA00023136"/>
    </source>
</evidence>
<keyword evidence="5 9" id="KW-0732">Signal</keyword>
<evidence type="ECO:0000256" key="5">
    <source>
        <dbReference type="ARBA" id="ARBA00022729"/>
    </source>
</evidence>
<dbReference type="AlphaFoldDB" id="A0A8C4SEI4"/>
<evidence type="ECO:0000256" key="1">
    <source>
        <dbReference type="ARBA" id="ARBA00004609"/>
    </source>
</evidence>
<dbReference type="Ensembl" id="ENSECRT00000013659.1">
    <property type="protein sequence ID" value="ENSECRP00000013425.1"/>
    <property type="gene ID" value="ENSECRG00000008952.1"/>
</dbReference>
<dbReference type="PANTHER" id="PTHR15902">
    <property type="entry name" value="NEURITIN-RELATED"/>
    <property type="match status" value="1"/>
</dbReference>
<evidence type="ECO:0000256" key="2">
    <source>
        <dbReference type="ARBA" id="ARBA00008377"/>
    </source>
</evidence>
<feature type="signal peptide" evidence="9">
    <location>
        <begin position="1"/>
        <end position="27"/>
    </location>
</feature>
<evidence type="ECO:0000256" key="8">
    <source>
        <dbReference type="ARBA" id="ARBA00023288"/>
    </source>
</evidence>
<evidence type="ECO:0000256" key="4">
    <source>
        <dbReference type="ARBA" id="ARBA00022622"/>
    </source>
</evidence>
<evidence type="ECO:0000313" key="11">
    <source>
        <dbReference type="Proteomes" id="UP000694620"/>
    </source>
</evidence>
<reference evidence="10" key="3">
    <citation type="submission" date="2025-09" db="UniProtKB">
        <authorList>
            <consortium name="Ensembl"/>
        </authorList>
    </citation>
    <scope>IDENTIFICATION</scope>
</reference>
<keyword evidence="3" id="KW-1003">Cell membrane</keyword>
<dbReference type="PANTHER" id="PTHR15902:SF5">
    <property type="entry name" value="NEURITIN"/>
    <property type="match status" value="1"/>
</dbReference>
<keyword evidence="7" id="KW-0325">Glycoprotein</keyword>
<dbReference type="GO" id="GO:0005886">
    <property type="term" value="C:plasma membrane"/>
    <property type="evidence" value="ECO:0007669"/>
    <property type="project" value="UniProtKB-SubCell"/>
</dbReference>
<dbReference type="GO" id="GO:0098552">
    <property type="term" value="C:side of membrane"/>
    <property type="evidence" value="ECO:0007669"/>
    <property type="project" value="UniProtKB-KW"/>
</dbReference>
<dbReference type="GO" id="GO:1990138">
    <property type="term" value="P:neuron projection extension"/>
    <property type="evidence" value="ECO:0007669"/>
    <property type="project" value="TreeGrafter"/>
</dbReference>
<evidence type="ECO:0000256" key="3">
    <source>
        <dbReference type="ARBA" id="ARBA00022475"/>
    </source>
</evidence>
<keyword evidence="8" id="KW-0449">Lipoprotein</keyword>
<protein>
    <recommendedName>
        <fullName evidence="12">Neuritin</fullName>
    </recommendedName>
</protein>
<evidence type="ECO:0000313" key="10">
    <source>
        <dbReference type="Ensembl" id="ENSECRP00000013425.1"/>
    </source>
</evidence>
<organism evidence="10 11">
    <name type="scientific">Erpetoichthys calabaricus</name>
    <name type="common">Rope fish</name>
    <name type="synonym">Calamoichthys calabaricus</name>
    <dbReference type="NCBI Taxonomy" id="27687"/>
    <lineage>
        <taxon>Eukaryota</taxon>
        <taxon>Metazoa</taxon>
        <taxon>Chordata</taxon>
        <taxon>Craniata</taxon>
        <taxon>Vertebrata</taxon>
        <taxon>Euteleostomi</taxon>
        <taxon>Actinopterygii</taxon>
        <taxon>Polypteriformes</taxon>
        <taxon>Polypteridae</taxon>
        <taxon>Erpetoichthys</taxon>
    </lineage>
</organism>